<proteinExistence type="predicted"/>
<dbReference type="InterPro" id="IPR045361">
    <property type="entry name" value="CIS_tube_prot_N"/>
</dbReference>
<dbReference type="AlphaFoldDB" id="B4VWA7"/>
<accession>B4VWA7</accession>
<reference evidence="3 4" key="1">
    <citation type="submission" date="2008-07" db="EMBL/GenBank/DDBJ databases">
        <authorList>
            <person name="Tandeau de Marsac N."/>
            <person name="Ferriera S."/>
            <person name="Johnson J."/>
            <person name="Kravitz S."/>
            <person name="Beeson K."/>
            <person name="Sutton G."/>
            <person name="Rogers Y.-H."/>
            <person name="Friedman R."/>
            <person name="Frazier M."/>
            <person name="Venter J.C."/>
        </authorList>
    </citation>
    <scope>NUCLEOTIDE SEQUENCE [LARGE SCALE GENOMIC DNA]</scope>
    <source>
        <strain evidence="3 4">PCC 7420</strain>
    </source>
</reference>
<evidence type="ECO:0000259" key="2">
    <source>
        <dbReference type="Pfam" id="PF19266"/>
    </source>
</evidence>
<dbReference type="EMBL" id="DS989856">
    <property type="protein sequence ID" value="EDX73725.1"/>
    <property type="molecule type" value="Genomic_DNA"/>
</dbReference>
<dbReference type="RefSeq" id="WP_006102968.1">
    <property type="nucleotide sequence ID" value="NZ_DS989856.1"/>
</dbReference>
<feature type="region of interest" description="Disordered" evidence="1">
    <location>
        <begin position="145"/>
        <end position="185"/>
    </location>
</feature>
<dbReference type="eggNOG" id="COG1652">
    <property type="taxonomic scope" value="Bacteria"/>
</dbReference>
<protein>
    <recommendedName>
        <fullName evidence="2">Contractile injection system tube protein N-terminal domain-containing protein</fullName>
    </recommendedName>
</protein>
<evidence type="ECO:0000256" key="1">
    <source>
        <dbReference type="SAM" id="MobiDB-lite"/>
    </source>
</evidence>
<feature type="domain" description="Contractile injection system tube protein N-terminal" evidence="2">
    <location>
        <begin position="13"/>
        <end position="150"/>
    </location>
</feature>
<dbReference type="Pfam" id="PF19266">
    <property type="entry name" value="CIS_tube"/>
    <property type="match status" value="1"/>
</dbReference>
<feature type="compositionally biased region" description="Low complexity" evidence="1">
    <location>
        <begin position="159"/>
        <end position="171"/>
    </location>
</feature>
<gene>
    <name evidence="3" type="ORF">MC7420_6773</name>
</gene>
<dbReference type="STRING" id="118168.MC7420_6773"/>
<dbReference type="Proteomes" id="UP000003835">
    <property type="component" value="Unassembled WGS sequence"/>
</dbReference>
<evidence type="ECO:0000313" key="3">
    <source>
        <dbReference type="EMBL" id="EDX73725.1"/>
    </source>
</evidence>
<sequence length="185" mass="20394">MSQLVKAQLISTDGGGTIEFMFNPNQLAFNQQINLTKSSGARTGRGLPKVNFAYPEPVILTINDLIFDTYEQGESVLKHIKSFQQAVDFAESGAGREKRPPTYVFTWGSQKYIRCFVTKLDYNLTMFLPDGTPVRAKINLTLEEIDESTSQPGMSAPKSSSSQRQQDSLSSRKARLKSGSGASSQ</sequence>
<dbReference type="HOGENOM" id="CLU_075813_3_0_3"/>
<evidence type="ECO:0000313" key="4">
    <source>
        <dbReference type="Proteomes" id="UP000003835"/>
    </source>
</evidence>
<dbReference type="OrthoDB" id="9815939at2"/>
<organism evidence="3 4">
    <name type="scientific">Coleofasciculus chthonoplastes PCC 7420</name>
    <dbReference type="NCBI Taxonomy" id="118168"/>
    <lineage>
        <taxon>Bacteria</taxon>
        <taxon>Bacillati</taxon>
        <taxon>Cyanobacteriota</taxon>
        <taxon>Cyanophyceae</taxon>
        <taxon>Coleofasciculales</taxon>
        <taxon>Coleofasciculaceae</taxon>
        <taxon>Coleofasciculus</taxon>
    </lineage>
</organism>
<name>B4VWA7_9CYAN</name>
<keyword evidence="4" id="KW-1185">Reference proteome</keyword>